<gene>
    <name evidence="3" type="ORF">Tci_490850</name>
</gene>
<comment type="caution">
    <text evidence="3">The sequence shown here is derived from an EMBL/GenBank/DDBJ whole genome shotgun (WGS) entry which is preliminary data.</text>
</comment>
<evidence type="ECO:0000256" key="1">
    <source>
        <dbReference type="SAM" id="Coils"/>
    </source>
</evidence>
<feature type="compositionally biased region" description="Low complexity" evidence="2">
    <location>
        <begin position="58"/>
        <end position="84"/>
    </location>
</feature>
<accession>A0A699I824</accession>
<feature type="coiled-coil region" evidence="1">
    <location>
        <begin position="249"/>
        <end position="276"/>
    </location>
</feature>
<feature type="compositionally biased region" description="Basic and acidic residues" evidence="2">
    <location>
        <begin position="169"/>
        <end position="193"/>
    </location>
</feature>
<protein>
    <submittedName>
        <fullName evidence="3">Uncharacterized protein</fullName>
    </submittedName>
</protein>
<feature type="region of interest" description="Disordered" evidence="2">
    <location>
        <begin position="166"/>
        <end position="193"/>
    </location>
</feature>
<evidence type="ECO:0000256" key="2">
    <source>
        <dbReference type="SAM" id="MobiDB-lite"/>
    </source>
</evidence>
<organism evidence="3">
    <name type="scientific">Tanacetum cinerariifolium</name>
    <name type="common">Dalmatian daisy</name>
    <name type="synonym">Chrysanthemum cinerariifolium</name>
    <dbReference type="NCBI Taxonomy" id="118510"/>
    <lineage>
        <taxon>Eukaryota</taxon>
        <taxon>Viridiplantae</taxon>
        <taxon>Streptophyta</taxon>
        <taxon>Embryophyta</taxon>
        <taxon>Tracheophyta</taxon>
        <taxon>Spermatophyta</taxon>
        <taxon>Magnoliopsida</taxon>
        <taxon>eudicotyledons</taxon>
        <taxon>Gunneridae</taxon>
        <taxon>Pentapetalae</taxon>
        <taxon>asterids</taxon>
        <taxon>campanulids</taxon>
        <taxon>Asterales</taxon>
        <taxon>Asteraceae</taxon>
        <taxon>Asteroideae</taxon>
        <taxon>Anthemideae</taxon>
        <taxon>Anthemidinae</taxon>
        <taxon>Tanacetum</taxon>
    </lineage>
</organism>
<feature type="compositionally biased region" description="Polar residues" evidence="2">
    <location>
        <begin position="44"/>
        <end position="54"/>
    </location>
</feature>
<sequence>MVVILEKGEHNTDFHPMVDFLEASPLRTVPLFADMLVHQGQGSGTLTEPHQTPSPEAHTPLHSTHPSSSIPPITTTSIPTVTPIETPPIRQYTRRTRIAQSFVPLTVADEPASPQRDISQGEACPTDSDFIAYQDRATIDKSSTLPYDSAPQERVKQLEEIEGVAASNSRDDAPIKGRSMDEGEAATERVSDDTEKMATVLTLMDAATVLASGVIDVPTGSGSIPTASTPAEGSVPTGSDEVLIASPVFATATVVARELEEQLEKEDQRRAEQIARDAEIARIHAEEELQSMINGLDSNNETIAKYLEEYRWKVKDFRDMTFEAVEAKFNSVCKQMEHFIPMGLKEEAERIKRKEVYVEALQVRHLIIGWKVHSEGLRSYWKITRLGGSSACYQFFIDLLKHLDREDLNQLWRLVKETLSTRPPTTDKEMELWVELSRLYKPDKEDQLWTHTQNFMHAPVDWKLYDSCGVHHVAAKDKEIFMLVEKDYPLRKEFKLLSVTDLLDAVSELLSFVSEQGL</sequence>
<dbReference type="AlphaFoldDB" id="A0A699I824"/>
<feature type="non-terminal residue" evidence="3">
    <location>
        <position position="518"/>
    </location>
</feature>
<keyword evidence="1" id="KW-0175">Coiled coil</keyword>
<evidence type="ECO:0000313" key="3">
    <source>
        <dbReference type="EMBL" id="GEZ18877.1"/>
    </source>
</evidence>
<reference evidence="3" key="1">
    <citation type="journal article" date="2019" name="Sci. Rep.">
        <title>Draft genome of Tanacetum cinerariifolium, the natural source of mosquito coil.</title>
        <authorList>
            <person name="Yamashiro T."/>
            <person name="Shiraishi A."/>
            <person name="Satake H."/>
            <person name="Nakayama K."/>
        </authorList>
    </citation>
    <scope>NUCLEOTIDE SEQUENCE</scope>
</reference>
<name>A0A699I824_TANCI</name>
<proteinExistence type="predicted"/>
<feature type="region of interest" description="Disordered" evidence="2">
    <location>
        <begin position="41"/>
        <end position="84"/>
    </location>
</feature>
<dbReference type="EMBL" id="BKCJ010250362">
    <property type="protein sequence ID" value="GEZ18877.1"/>
    <property type="molecule type" value="Genomic_DNA"/>
</dbReference>